<dbReference type="EMBL" id="JBHMEY010000089">
    <property type="protein sequence ID" value="MFB9098492.1"/>
    <property type="molecule type" value="Genomic_DNA"/>
</dbReference>
<name>A0ABV5GSY8_9FLAO</name>
<evidence type="ECO:0000313" key="3">
    <source>
        <dbReference type="Proteomes" id="UP001589607"/>
    </source>
</evidence>
<feature type="signal peptide" evidence="1">
    <location>
        <begin position="1"/>
        <end position="19"/>
    </location>
</feature>
<dbReference type="Proteomes" id="UP001589607">
    <property type="component" value="Unassembled WGS sequence"/>
</dbReference>
<dbReference type="RefSeq" id="WP_236456352.1">
    <property type="nucleotide sequence ID" value="NZ_CBCSGE010000014.1"/>
</dbReference>
<comment type="caution">
    <text evidence="2">The sequence shown here is derived from an EMBL/GenBank/DDBJ whole genome shotgun (WGS) entry which is preliminary data.</text>
</comment>
<feature type="chain" id="PRO_5045100824" description="Lipoprotein" evidence="1">
    <location>
        <begin position="20"/>
        <end position="171"/>
    </location>
</feature>
<reference evidence="2 3" key="1">
    <citation type="submission" date="2024-09" db="EMBL/GenBank/DDBJ databases">
        <authorList>
            <person name="Sun Q."/>
            <person name="Mori K."/>
        </authorList>
    </citation>
    <scope>NUCLEOTIDE SEQUENCE [LARGE SCALE GENOMIC DNA]</scope>
    <source>
        <strain evidence="2 3">CECT 7955</strain>
    </source>
</reference>
<dbReference type="PROSITE" id="PS51257">
    <property type="entry name" value="PROKAR_LIPOPROTEIN"/>
    <property type="match status" value="1"/>
</dbReference>
<evidence type="ECO:0000313" key="2">
    <source>
        <dbReference type="EMBL" id="MFB9098492.1"/>
    </source>
</evidence>
<evidence type="ECO:0008006" key="4">
    <source>
        <dbReference type="Google" id="ProtNLM"/>
    </source>
</evidence>
<evidence type="ECO:0000256" key="1">
    <source>
        <dbReference type="SAM" id="SignalP"/>
    </source>
</evidence>
<sequence length="171" mass="19571">MKKITVLFFLFLLSCSSDNEIGNEVTNETFEGFKNYVLYNNSEEFNKLESVVENVTAPLPCFDINFSTTHKVSDSPVYDYSVIFSWNANVVFTATNSLYMQIEPIPLGSFPTQNIPMMTTNEGQISMQNPTFSPSLPNVPYKHFNYRFVYSDSSNPSCDGTSQWYYFNLVQ</sequence>
<keyword evidence="3" id="KW-1185">Reference proteome</keyword>
<gene>
    <name evidence="2" type="ORF">ACFFVF_18455</name>
</gene>
<accession>A0ABV5GSY8</accession>
<proteinExistence type="predicted"/>
<protein>
    <recommendedName>
        <fullName evidence="4">Lipoprotein</fullName>
    </recommendedName>
</protein>
<organism evidence="2 3">
    <name type="scientific">Flavobacterium jumunjinense</name>
    <dbReference type="NCBI Taxonomy" id="998845"/>
    <lineage>
        <taxon>Bacteria</taxon>
        <taxon>Pseudomonadati</taxon>
        <taxon>Bacteroidota</taxon>
        <taxon>Flavobacteriia</taxon>
        <taxon>Flavobacteriales</taxon>
        <taxon>Flavobacteriaceae</taxon>
        <taxon>Flavobacterium</taxon>
    </lineage>
</organism>
<keyword evidence="1" id="KW-0732">Signal</keyword>